<keyword evidence="7" id="KW-1185">Reference proteome</keyword>
<dbReference type="Pfam" id="PF02735">
    <property type="entry name" value="Ku"/>
    <property type="match status" value="1"/>
</dbReference>
<keyword evidence="3" id="KW-0234">DNA repair</keyword>
<keyword evidence="2 3" id="KW-0233">DNA recombination</keyword>
<dbReference type="Gene3D" id="2.40.290.10">
    <property type="match status" value="1"/>
</dbReference>
<protein>
    <recommendedName>
        <fullName evidence="3">Non-homologous end joining protein Ku</fullName>
    </recommendedName>
</protein>
<dbReference type="InterPro" id="IPR016194">
    <property type="entry name" value="SPOC-like_C_dom_sf"/>
</dbReference>
<dbReference type="CDD" id="cd00789">
    <property type="entry name" value="KU_like"/>
    <property type="match status" value="1"/>
</dbReference>
<dbReference type="GO" id="GO:0006310">
    <property type="term" value="P:DNA recombination"/>
    <property type="evidence" value="ECO:0007669"/>
    <property type="project" value="UniProtKB-KW"/>
</dbReference>
<evidence type="ECO:0000256" key="4">
    <source>
        <dbReference type="SAM" id="MobiDB-lite"/>
    </source>
</evidence>
<evidence type="ECO:0000313" key="7">
    <source>
        <dbReference type="Proteomes" id="UP001164390"/>
    </source>
</evidence>
<evidence type="ECO:0000256" key="2">
    <source>
        <dbReference type="ARBA" id="ARBA00023172"/>
    </source>
</evidence>
<dbReference type="NCBIfam" id="TIGR02772">
    <property type="entry name" value="Ku_bact"/>
    <property type="match status" value="1"/>
</dbReference>
<accession>A0AA46TH34</accession>
<dbReference type="InterPro" id="IPR006164">
    <property type="entry name" value="DNA_bd_Ku70/Ku80"/>
</dbReference>
<dbReference type="SUPFAM" id="SSF100939">
    <property type="entry name" value="SPOC domain-like"/>
    <property type="match status" value="1"/>
</dbReference>
<evidence type="ECO:0000256" key="3">
    <source>
        <dbReference type="HAMAP-Rule" id="MF_01875"/>
    </source>
</evidence>
<dbReference type="HAMAP" id="MF_01875">
    <property type="entry name" value="Prokaryotic_Ku"/>
    <property type="match status" value="1"/>
</dbReference>
<dbReference type="FunFam" id="2.40.290.10:FF:000004">
    <property type="entry name" value="Non-homologous end joining protein Ku"/>
    <property type="match status" value="1"/>
</dbReference>
<dbReference type="SMART" id="SM00559">
    <property type="entry name" value="Ku78"/>
    <property type="match status" value="1"/>
</dbReference>
<dbReference type="GO" id="GO:0003690">
    <property type="term" value="F:double-stranded DNA binding"/>
    <property type="evidence" value="ECO:0007669"/>
    <property type="project" value="UniProtKB-UniRule"/>
</dbReference>
<proteinExistence type="inferred from homology"/>
<comment type="subunit">
    <text evidence="3">Homodimer. Interacts with LigD.</text>
</comment>
<dbReference type="InterPro" id="IPR009187">
    <property type="entry name" value="Prok_Ku"/>
</dbReference>
<dbReference type="GO" id="GO:0006303">
    <property type="term" value="P:double-strand break repair via nonhomologous end joining"/>
    <property type="evidence" value="ECO:0007669"/>
    <property type="project" value="UniProtKB-UniRule"/>
</dbReference>
<dbReference type="PANTHER" id="PTHR41251">
    <property type="entry name" value="NON-HOMOLOGOUS END JOINING PROTEIN KU"/>
    <property type="match status" value="1"/>
</dbReference>
<dbReference type="AlphaFoldDB" id="A0AA46TH34"/>
<dbReference type="EMBL" id="CP094970">
    <property type="protein sequence ID" value="UYM04714.1"/>
    <property type="molecule type" value="Genomic_DNA"/>
</dbReference>
<keyword evidence="1 3" id="KW-0238">DNA-binding</keyword>
<evidence type="ECO:0000313" key="6">
    <source>
        <dbReference type="EMBL" id="UYM04714.1"/>
    </source>
</evidence>
<sequence length="307" mass="33711">MRAMWKGSVSFGLVNIPIKMYVATHQHDVSFKQVRRTDGSRVRYRRVAETDGEEVAYGDIAKGYELDDGSMVVLTDDDFAELPLPTKRTIEVLEFVPLDQLDPVYFNKSYYLEPEGAPGLKPYVLLREALNDSEMVAIVKITISTREQLAALRVREDVLVLSTMLWPDELRAADFDFLDQDVSIRAQEQAMANSLVTSMSGDFDPSEYTDDFADALKSMIDAKLEGGEVTPAASTGDEPGDNVVDLMSALQASVDRASSGAESDDEKPETKAASTKKATKKTTKKSSTKKSTAKKATKKASAGRRSA</sequence>
<feature type="region of interest" description="Disordered" evidence="4">
    <location>
        <begin position="250"/>
        <end position="307"/>
    </location>
</feature>
<comment type="similarity">
    <text evidence="3">Belongs to the prokaryotic Ku family.</text>
</comment>
<comment type="function">
    <text evidence="3">With LigD forms a non-homologous end joining (NHEJ) DNA repair enzyme, which repairs dsDNA breaks with reduced fidelity. Binds linear dsDNA with 5'- and 3'- overhangs but not closed circular dsDNA nor ssDNA. Recruits and stimulates the ligase activity of LigD.</text>
</comment>
<dbReference type="Proteomes" id="UP001164390">
    <property type="component" value="Chromosome"/>
</dbReference>
<dbReference type="KEGG" id="sgrg:L0C25_19580"/>
<evidence type="ECO:0000259" key="5">
    <source>
        <dbReference type="SMART" id="SM00559"/>
    </source>
</evidence>
<dbReference type="RefSeq" id="WP_271633472.1">
    <property type="nucleotide sequence ID" value="NZ_CP094970.1"/>
</dbReference>
<dbReference type="PIRSF" id="PIRSF006493">
    <property type="entry name" value="Prok_Ku"/>
    <property type="match status" value="1"/>
</dbReference>
<name>A0AA46TH34_9ACTN</name>
<dbReference type="PANTHER" id="PTHR41251:SF1">
    <property type="entry name" value="NON-HOMOLOGOUS END JOINING PROTEIN KU"/>
    <property type="match status" value="1"/>
</dbReference>
<reference evidence="6" key="1">
    <citation type="submission" date="2022-01" db="EMBL/GenBank/DDBJ databases">
        <title>Nocardioidaceae gen. sp. A5X3R13.</title>
        <authorList>
            <person name="Lopez Marin M.A."/>
            <person name="Uhlik O."/>
        </authorList>
    </citation>
    <scope>NUCLEOTIDE SEQUENCE</scope>
    <source>
        <strain evidence="6">A5X3R13</strain>
    </source>
</reference>
<feature type="compositionally biased region" description="Basic residues" evidence="4">
    <location>
        <begin position="277"/>
        <end position="307"/>
    </location>
</feature>
<evidence type="ECO:0000256" key="1">
    <source>
        <dbReference type="ARBA" id="ARBA00023125"/>
    </source>
</evidence>
<organism evidence="6 7">
    <name type="scientific">Solicola gregarius</name>
    <dbReference type="NCBI Taxonomy" id="2908642"/>
    <lineage>
        <taxon>Bacteria</taxon>
        <taxon>Bacillati</taxon>
        <taxon>Actinomycetota</taxon>
        <taxon>Actinomycetes</taxon>
        <taxon>Propionibacteriales</taxon>
        <taxon>Nocardioidaceae</taxon>
        <taxon>Solicola</taxon>
    </lineage>
</organism>
<feature type="domain" description="Ku" evidence="5">
    <location>
        <begin position="52"/>
        <end position="181"/>
    </location>
</feature>
<gene>
    <name evidence="3" type="primary">ku</name>
    <name evidence="6" type="ORF">L0C25_19580</name>
</gene>
<keyword evidence="3" id="KW-0227">DNA damage</keyword>